<reference evidence="3 4" key="1">
    <citation type="submission" date="2019-12" db="EMBL/GenBank/DDBJ databases">
        <authorList>
            <person name="Alioto T."/>
            <person name="Alioto T."/>
            <person name="Gomez Garrido J."/>
        </authorList>
    </citation>
    <scope>NUCLEOTIDE SEQUENCE [LARGE SCALE GENOMIC DNA]</scope>
</reference>
<evidence type="ECO:0000259" key="2">
    <source>
        <dbReference type="SMART" id="SM00666"/>
    </source>
</evidence>
<dbReference type="SMART" id="SM00666">
    <property type="entry name" value="PB1"/>
    <property type="match status" value="1"/>
</dbReference>
<dbReference type="Pfam" id="PF00564">
    <property type="entry name" value="PB1"/>
    <property type="match status" value="1"/>
</dbReference>
<dbReference type="FunFam" id="3.10.20.90:FF:000058">
    <property type="entry name" value="Octicosapeptide/phox/Bem1p domain kinase superfamily protein"/>
    <property type="match status" value="1"/>
</dbReference>
<sequence length="467" mass="51354">MENYPYNSSYPESGGSSPRSREIEFENTPSWEDSHNNQLPPNYKVKFMCSYGGKINPRPNDNQLSYIGGETKILAIDRNIRFSSLLSKLVVLCDSDNISFKYQLPGEDLDALISVTNDDDLEHMMHEYDRLYRVSPKPSRLRIFIFTIPNQSSNSSVRSFESDDAKSEKERFVEALNSGPVMTSPPAAVTAVSPQPPSANKNVDYLFGLEKGVGIAPQPLQKVVVDDRSEERSRGSDPIQQHIQDLNRLRIEEQQGVHRRRNDENLAGGFVGGDYYKVPEKLPPVSVPSGPPGYWQEKQITGGVFPASTVNTEQPVYIIPAPTSAYHAPMMRPLSGPAGQGYYTVQRMPSDIHRDQQVYNAIPSAAMAPQTLPQQAAPKMAGYSEGFGMMRPVTEAGYGQFAYDSGMGRQVMYTSPGGIMAAPPGQPPMQPIQYQAMGAVSGDMRQAGATNQESGGKVVTKVTQTSL</sequence>
<feature type="compositionally biased region" description="Polar residues" evidence="1">
    <location>
        <begin position="27"/>
        <end position="38"/>
    </location>
</feature>
<protein>
    <submittedName>
        <fullName evidence="3">Uncharacterized protein LOC111376787</fullName>
    </submittedName>
</protein>
<evidence type="ECO:0000313" key="3">
    <source>
        <dbReference type="EMBL" id="CAA2965163.1"/>
    </source>
</evidence>
<dbReference type="SUPFAM" id="SSF54277">
    <property type="entry name" value="CAD &amp; PB1 domains"/>
    <property type="match status" value="1"/>
</dbReference>
<dbReference type="Proteomes" id="UP000594638">
    <property type="component" value="Unassembled WGS sequence"/>
</dbReference>
<name>A0A8S0QBJ4_OLEEU</name>
<dbReference type="Gramene" id="OE9A079835T1">
    <property type="protein sequence ID" value="OE9A079835C1"/>
    <property type="gene ID" value="OE9A079835"/>
</dbReference>
<gene>
    <name evidence="3" type="ORF">OLEA9_A079835</name>
</gene>
<dbReference type="AlphaFoldDB" id="A0A8S0QBJ4"/>
<dbReference type="OrthoDB" id="1938580at2759"/>
<dbReference type="PANTHER" id="PTHR31066:SF100">
    <property type="entry name" value="PB1 DOMAIN-CONTAINING PROTEIN"/>
    <property type="match status" value="1"/>
</dbReference>
<dbReference type="PANTHER" id="PTHR31066">
    <property type="entry name" value="OS05G0427100 PROTEIN-RELATED"/>
    <property type="match status" value="1"/>
</dbReference>
<dbReference type="InterPro" id="IPR053198">
    <property type="entry name" value="Gynoecium_Dev_Regulator"/>
</dbReference>
<comment type="caution">
    <text evidence="3">The sequence shown here is derived from an EMBL/GenBank/DDBJ whole genome shotgun (WGS) entry which is preliminary data.</text>
</comment>
<dbReference type="InterPro" id="IPR000270">
    <property type="entry name" value="PB1_dom"/>
</dbReference>
<feature type="compositionally biased region" description="Polar residues" evidence="1">
    <location>
        <begin position="1"/>
        <end position="18"/>
    </location>
</feature>
<keyword evidence="4" id="KW-1185">Reference proteome</keyword>
<evidence type="ECO:0000313" key="4">
    <source>
        <dbReference type="Proteomes" id="UP000594638"/>
    </source>
</evidence>
<dbReference type="Gene3D" id="3.10.20.90">
    <property type="entry name" value="Phosphatidylinositol 3-kinase Catalytic Subunit, Chain A, domain 1"/>
    <property type="match status" value="1"/>
</dbReference>
<feature type="domain" description="PB1" evidence="2">
    <location>
        <begin position="59"/>
        <end position="146"/>
    </location>
</feature>
<accession>A0A8S0QBJ4</accession>
<feature type="region of interest" description="Disordered" evidence="1">
    <location>
        <begin position="1"/>
        <end position="38"/>
    </location>
</feature>
<evidence type="ECO:0000256" key="1">
    <source>
        <dbReference type="SAM" id="MobiDB-lite"/>
    </source>
</evidence>
<feature type="region of interest" description="Disordered" evidence="1">
    <location>
        <begin position="447"/>
        <end position="467"/>
    </location>
</feature>
<dbReference type="CDD" id="cd06410">
    <property type="entry name" value="PB1_UP2"/>
    <property type="match status" value="1"/>
</dbReference>
<organism evidence="3 4">
    <name type="scientific">Olea europaea subsp. europaea</name>
    <dbReference type="NCBI Taxonomy" id="158383"/>
    <lineage>
        <taxon>Eukaryota</taxon>
        <taxon>Viridiplantae</taxon>
        <taxon>Streptophyta</taxon>
        <taxon>Embryophyta</taxon>
        <taxon>Tracheophyta</taxon>
        <taxon>Spermatophyta</taxon>
        <taxon>Magnoliopsida</taxon>
        <taxon>eudicotyledons</taxon>
        <taxon>Gunneridae</taxon>
        <taxon>Pentapetalae</taxon>
        <taxon>asterids</taxon>
        <taxon>lamiids</taxon>
        <taxon>Lamiales</taxon>
        <taxon>Oleaceae</taxon>
        <taxon>Oleeae</taxon>
        <taxon>Olea</taxon>
    </lineage>
</organism>
<proteinExistence type="predicted"/>
<dbReference type="EMBL" id="CACTIH010001837">
    <property type="protein sequence ID" value="CAA2965163.1"/>
    <property type="molecule type" value="Genomic_DNA"/>
</dbReference>